<reference evidence="6" key="1">
    <citation type="journal article" date="2011" name="Nat. Commun.">
        <title>Effector diversification within compartments of the Leptosphaeria maculans genome affected by Repeat-Induced Point mutations.</title>
        <authorList>
            <person name="Rouxel T."/>
            <person name="Grandaubert J."/>
            <person name="Hane J.K."/>
            <person name="Hoede C."/>
            <person name="van de Wouw A.P."/>
            <person name="Couloux A."/>
            <person name="Dominguez V."/>
            <person name="Anthouard V."/>
            <person name="Bally P."/>
            <person name="Bourras S."/>
            <person name="Cozijnsen A.J."/>
            <person name="Ciuffetti L.M."/>
            <person name="Degrave A."/>
            <person name="Dilmaghani A."/>
            <person name="Duret L."/>
            <person name="Fudal I."/>
            <person name="Goodwin S.B."/>
            <person name="Gout L."/>
            <person name="Glaser N."/>
            <person name="Linglin J."/>
            <person name="Kema G.H.J."/>
            <person name="Lapalu N."/>
            <person name="Lawrence C.B."/>
            <person name="May K."/>
            <person name="Meyer M."/>
            <person name="Ollivier B."/>
            <person name="Poulain J."/>
            <person name="Schoch C.L."/>
            <person name="Simon A."/>
            <person name="Spatafora J.W."/>
            <person name="Stachowiak A."/>
            <person name="Turgeon B.G."/>
            <person name="Tyler B.M."/>
            <person name="Vincent D."/>
            <person name="Weissenbach J."/>
            <person name="Amselem J."/>
            <person name="Quesneville H."/>
            <person name="Oliver R.P."/>
            <person name="Wincker P."/>
            <person name="Balesdent M.-H."/>
            <person name="Howlett B.J."/>
        </authorList>
    </citation>
    <scope>NUCLEOTIDE SEQUENCE [LARGE SCALE GENOMIC DNA]</scope>
    <source>
        <strain evidence="6">JN3 / isolate v23.1.3 / race Av1-4-5-6-7-8</strain>
    </source>
</reference>
<dbReference type="VEuPathDB" id="FungiDB:LEMA_P097790.1"/>
<dbReference type="GO" id="GO:0006338">
    <property type="term" value="P:chromatin remodeling"/>
    <property type="evidence" value="ECO:0007669"/>
    <property type="project" value="InterPro"/>
</dbReference>
<dbReference type="InterPro" id="IPR039723">
    <property type="entry name" value="Vps71/ZNHIT1"/>
</dbReference>
<evidence type="ECO:0000256" key="3">
    <source>
        <dbReference type="ARBA" id="ARBA00022833"/>
    </source>
</evidence>
<sequence length="329" mass="35554">MPHVEVLPNSTATVAPGWTYVVDTGYDPSKVAINPKNKKRAAAAPSGARGENELSARQQTAIARRIAELERDNDPKQVIPVPGKQDVPKTQNARRIIQYQRQIKHWLDDEEAQLGQLTATTSRIAGTVARGAVSASRRQSIFTSASGLATPATPVETTPGPSTAHQLDSSHFSDDALLSVDERMPPPLDPNELETLLSSPPLSYAASHAAPPPAGAPPLRQFCDNCGYWGSIRCRKCGARLLFGLPTEPTTSPALLWYTRRTLWPDEMSIFPICAVLVVQPGMERGENTRTYFETDTTPSASVTQHVLGAERACMFGCNGGTEGRLGIM</sequence>
<dbReference type="GO" id="GO:0008270">
    <property type="term" value="F:zinc ion binding"/>
    <property type="evidence" value="ECO:0007669"/>
    <property type="project" value="UniProtKB-KW"/>
</dbReference>
<evidence type="ECO:0000256" key="1">
    <source>
        <dbReference type="ARBA" id="ARBA00022723"/>
    </source>
</evidence>
<feature type="region of interest" description="Disordered" evidence="4">
    <location>
        <begin position="144"/>
        <end position="169"/>
    </location>
</feature>
<dbReference type="HOGENOM" id="CLU_034747_0_0_1"/>
<name>E5A425_LEPMJ</name>
<dbReference type="STRING" id="985895.E5A425"/>
<keyword evidence="3" id="KW-0862">Zinc</keyword>
<feature type="region of interest" description="Disordered" evidence="4">
    <location>
        <begin position="37"/>
        <end position="90"/>
    </location>
</feature>
<proteinExistence type="predicted"/>
<dbReference type="GeneID" id="13286295"/>
<evidence type="ECO:0000256" key="4">
    <source>
        <dbReference type="SAM" id="MobiDB-lite"/>
    </source>
</evidence>
<protein>
    <submittedName>
        <fullName evidence="5">Predicted protein</fullName>
    </submittedName>
</protein>
<dbReference type="OrthoDB" id="74807at2759"/>
<keyword evidence="6" id="KW-1185">Reference proteome</keyword>
<dbReference type="AlphaFoldDB" id="E5A425"/>
<dbReference type="OMA" id="CCMCGYW"/>
<feature type="compositionally biased region" description="Basic and acidic residues" evidence="4">
    <location>
        <begin position="65"/>
        <end position="75"/>
    </location>
</feature>
<dbReference type="Proteomes" id="UP000002668">
    <property type="component" value="Genome"/>
</dbReference>
<keyword evidence="1" id="KW-0479">Metal-binding</keyword>
<feature type="compositionally biased region" description="Polar residues" evidence="4">
    <location>
        <begin position="155"/>
        <end position="169"/>
    </location>
</feature>
<evidence type="ECO:0000313" key="6">
    <source>
        <dbReference type="Proteomes" id="UP000002668"/>
    </source>
</evidence>
<dbReference type="PANTHER" id="PTHR13093">
    <property type="entry name" value="ZINC FINGER HIT DOMAIN CONTAINING PROTEIN 1"/>
    <property type="match status" value="1"/>
</dbReference>
<organism evidence="6">
    <name type="scientific">Leptosphaeria maculans (strain JN3 / isolate v23.1.3 / race Av1-4-5-6-7-8)</name>
    <name type="common">Blackleg fungus</name>
    <name type="synonym">Phoma lingam</name>
    <dbReference type="NCBI Taxonomy" id="985895"/>
    <lineage>
        <taxon>Eukaryota</taxon>
        <taxon>Fungi</taxon>
        <taxon>Dikarya</taxon>
        <taxon>Ascomycota</taxon>
        <taxon>Pezizomycotina</taxon>
        <taxon>Dothideomycetes</taxon>
        <taxon>Pleosporomycetidae</taxon>
        <taxon>Pleosporales</taxon>
        <taxon>Pleosporineae</taxon>
        <taxon>Leptosphaeriaceae</taxon>
        <taxon>Plenodomus</taxon>
        <taxon>Plenodomus lingam/Leptosphaeria maculans species complex</taxon>
    </lineage>
</organism>
<gene>
    <name evidence="5" type="ORF">LEMA_P097790.1</name>
</gene>
<evidence type="ECO:0000313" key="5">
    <source>
        <dbReference type="EMBL" id="CBX98370.1"/>
    </source>
</evidence>
<keyword evidence="2" id="KW-0863">Zinc-finger</keyword>
<accession>E5A425</accession>
<evidence type="ECO:0000256" key="2">
    <source>
        <dbReference type="ARBA" id="ARBA00022771"/>
    </source>
</evidence>
<dbReference type="eggNOG" id="ENOG502SR3R">
    <property type="taxonomic scope" value="Eukaryota"/>
</dbReference>
<dbReference type="InParanoid" id="E5A425"/>
<dbReference type="EMBL" id="FP929133">
    <property type="protein sequence ID" value="CBX98370.1"/>
    <property type="molecule type" value="Genomic_DNA"/>
</dbReference>